<accession>A0A1D1Y9Z8</accession>
<keyword evidence="3" id="KW-0808">Transferase</keyword>
<dbReference type="AlphaFoldDB" id="A0A1D1Y9Z8"/>
<evidence type="ECO:0000256" key="1">
    <source>
        <dbReference type="SAM" id="MobiDB-lite"/>
    </source>
</evidence>
<dbReference type="SUPFAM" id="SSF82199">
    <property type="entry name" value="SET domain"/>
    <property type="match status" value="1"/>
</dbReference>
<dbReference type="GO" id="GO:0032259">
    <property type="term" value="P:methylation"/>
    <property type="evidence" value="ECO:0007669"/>
    <property type="project" value="UniProtKB-KW"/>
</dbReference>
<protein>
    <submittedName>
        <fullName evidence="3">Ribosomal N-lysine methyltransferase 3</fullName>
    </submittedName>
</protein>
<organism evidence="3">
    <name type="scientific">Anthurium amnicola</name>
    <dbReference type="NCBI Taxonomy" id="1678845"/>
    <lineage>
        <taxon>Eukaryota</taxon>
        <taxon>Viridiplantae</taxon>
        <taxon>Streptophyta</taxon>
        <taxon>Embryophyta</taxon>
        <taxon>Tracheophyta</taxon>
        <taxon>Spermatophyta</taxon>
        <taxon>Magnoliopsida</taxon>
        <taxon>Liliopsida</taxon>
        <taxon>Araceae</taxon>
        <taxon>Pothoideae</taxon>
        <taxon>Potheae</taxon>
        <taxon>Anthurium</taxon>
    </lineage>
</organism>
<evidence type="ECO:0000259" key="2">
    <source>
        <dbReference type="PROSITE" id="PS50280"/>
    </source>
</evidence>
<dbReference type="InterPro" id="IPR046341">
    <property type="entry name" value="SET_dom_sf"/>
</dbReference>
<dbReference type="GO" id="GO:0005634">
    <property type="term" value="C:nucleus"/>
    <property type="evidence" value="ECO:0007669"/>
    <property type="project" value="TreeGrafter"/>
</dbReference>
<dbReference type="Gene3D" id="3.90.1410.10">
    <property type="entry name" value="set domain protein methyltransferase, domain 1"/>
    <property type="match status" value="1"/>
</dbReference>
<proteinExistence type="predicted"/>
<dbReference type="PANTHER" id="PTHR13271">
    <property type="entry name" value="UNCHARACTERIZED PUTATIVE METHYLTRANSFERASE"/>
    <property type="match status" value="1"/>
</dbReference>
<dbReference type="InterPro" id="IPR050600">
    <property type="entry name" value="SETD3_SETD6_MTase"/>
</dbReference>
<sequence>MCEDWKECVVPLIQATDLKLDPCNFGVDQYFSAKSLVASRSFEIDGYHGFGMVPLADLLNHKTGFENVHFTFVSSSTSDDDSQHDDAFGGERQSTSDVDPSSSGDDPANLEMIVVRDVEAGDEVFNTYGSMGNAALLHRYGFTEPDNLFDIVNIDLNLVLQWCTSSFSCRYTRARLSLWRQLNYSGCTSQKTEYFEITSDGEPQFELIVLLYIMFLPEEAYQKLNYTMDHFRDTDDTTKIIMLNTSRRKREPENEKEFFLTGSVCGALVALADIRDSLYGPDSLEDDFDRLKRCCYLKERKLHHSLVLRVSERTILGRLRAYASSRCKMEK</sequence>
<dbReference type="PANTHER" id="PTHR13271:SF34">
    <property type="entry name" value="N-LYSINE METHYLTRANSFERASE SETD6"/>
    <property type="match status" value="1"/>
</dbReference>
<feature type="region of interest" description="Disordered" evidence="1">
    <location>
        <begin position="75"/>
        <end position="108"/>
    </location>
</feature>
<dbReference type="GO" id="GO:0016279">
    <property type="term" value="F:protein-lysine N-methyltransferase activity"/>
    <property type="evidence" value="ECO:0007669"/>
    <property type="project" value="TreeGrafter"/>
</dbReference>
<feature type="domain" description="SET" evidence="2">
    <location>
        <begin position="1"/>
        <end position="129"/>
    </location>
</feature>
<name>A0A1D1Y9Z8_9ARAE</name>
<dbReference type="PROSITE" id="PS50280">
    <property type="entry name" value="SET"/>
    <property type="match status" value="1"/>
</dbReference>
<feature type="compositionally biased region" description="Low complexity" evidence="1">
    <location>
        <begin position="95"/>
        <end position="106"/>
    </location>
</feature>
<evidence type="ECO:0000313" key="3">
    <source>
        <dbReference type="EMBL" id="JAT51461.1"/>
    </source>
</evidence>
<dbReference type="InterPro" id="IPR001214">
    <property type="entry name" value="SET_dom"/>
</dbReference>
<dbReference type="EMBL" id="GDJX01016475">
    <property type="protein sequence ID" value="JAT51461.1"/>
    <property type="molecule type" value="Transcribed_RNA"/>
</dbReference>
<gene>
    <name evidence="3" type="primary">RKM3_1</name>
    <name evidence="3" type="ORF">g.68214</name>
</gene>
<reference evidence="3" key="1">
    <citation type="submission" date="2015-07" db="EMBL/GenBank/DDBJ databases">
        <title>Transcriptome Assembly of Anthurium amnicola.</title>
        <authorList>
            <person name="Suzuki J."/>
        </authorList>
    </citation>
    <scope>NUCLEOTIDE SEQUENCE</scope>
</reference>
<keyword evidence="3" id="KW-0489">Methyltransferase</keyword>